<evidence type="ECO:0000313" key="3">
    <source>
        <dbReference type="RefSeq" id="XP_010243665.1"/>
    </source>
</evidence>
<dbReference type="SUPFAM" id="SSF56219">
    <property type="entry name" value="DNase I-like"/>
    <property type="match status" value="1"/>
</dbReference>
<dbReference type="RefSeq" id="XP_010243665.1">
    <property type="nucleotide sequence ID" value="XM_010245363.1"/>
</dbReference>
<organism evidence="2 3">
    <name type="scientific">Nelumbo nucifera</name>
    <name type="common">Sacred lotus</name>
    <dbReference type="NCBI Taxonomy" id="4432"/>
    <lineage>
        <taxon>Eukaryota</taxon>
        <taxon>Viridiplantae</taxon>
        <taxon>Streptophyta</taxon>
        <taxon>Embryophyta</taxon>
        <taxon>Tracheophyta</taxon>
        <taxon>Spermatophyta</taxon>
        <taxon>Magnoliopsida</taxon>
        <taxon>Proteales</taxon>
        <taxon>Nelumbonaceae</taxon>
        <taxon>Nelumbo</taxon>
    </lineage>
</organism>
<dbReference type="PANTHER" id="PTHR35218:SF9">
    <property type="entry name" value="ENDONUCLEASE_EXONUCLEASE_PHOSPHATASE DOMAIN-CONTAINING PROTEIN"/>
    <property type="match status" value="1"/>
</dbReference>
<keyword evidence="1" id="KW-0175">Coiled coil</keyword>
<keyword evidence="2" id="KW-1185">Reference proteome</keyword>
<evidence type="ECO:0000313" key="2">
    <source>
        <dbReference type="Proteomes" id="UP000189703"/>
    </source>
</evidence>
<dbReference type="AlphaFoldDB" id="A0A1U7Z992"/>
<feature type="coiled-coil region" evidence="1">
    <location>
        <begin position="198"/>
        <end position="225"/>
    </location>
</feature>
<dbReference type="PANTHER" id="PTHR35218">
    <property type="entry name" value="RNASE H DOMAIN-CONTAINING PROTEIN"/>
    <property type="match status" value="1"/>
</dbReference>
<protein>
    <submittedName>
        <fullName evidence="3">Uncharacterized protein LOC104587667</fullName>
    </submittedName>
</protein>
<reference evidence="3" key="1">
    <citation type="submission" date="2025-08" db="UniProtKB">
        <authorList>
            <consortium name="RefSeq"/>
        </authorList>
    </citation>
    <scope>IDENTIFICATION</scope>
</reference>
<dbReference type="Gene3D" id="3.60.10.10">
    <property type="entry name" value="Endonuclease/exonuclease/phosphatase"/>
    <property type="match status" value="1"/>
</dbReference>
<dbReference type="InParanoid" id="A0A1U7Z992"/>
<name>A0A1U7Z992_NELNU</name>
<dbReference type="KEGG" id="nnu:104587667"/>
<accession>A0A1U7Z992</accession>
<dbReference type="GeneID" id="104587667"/>
<proteinExistence type="predicted"/>
<dbReference type="OMA" id="EMARDMN"/>
<dbReference type="STRING" id="4432.A0A1U7Z992"/>
<evidence type="ECO:0000256" key="1">
    <source>
        <dbReference type="SAM" id="Coils"/>
    </source>
</evidence>
<dbReference type="Proteomes" id="UP000189703">
    <property type="component" value="Unplaced"/>
</dbReference>
<sequence length="243" mass="28058">MNGLFWNIRGIANDPSITCLIKLCKLYKLGVVAVSEPMIGDDRLSQISKRLNMTGFMVNISSKIVLFWNSLFSVQLIKDCDQILSVKVTTTTNESFALSVVYAKCDRMERMSLWDIIWNLASRISKPWLLARDFNVITCKEEKVGERNPNVSTMDDFVDLINVIGLVDLGFSGSRFTWCNNREELDCVWAHLDRVLVFWNAHQAIKEAEDRVQQAELNHLKMNSAARFMELREERKKLHEVHK</sequence>
<dbReference type="eggNOG" id="KOG1075">
    <property type="taxonomic scope" value="Eukaryota"/>
</dbReference>
<dbReference type="InterPro" id="IPR036691">
    <property type="entry name" value="Endo/exonu/phosph_ase_sf"/>
</dbReference>
<dbReference type="OrthoDB" id="1930966at2759"/>
<gene>
    <name evidence="3" type="primary">LOC104587667</name>
</gene>